<dbReference type="AlphaFoldDB" id="A0A372NQQ7"/>
<sequence length="158" mass="16767">MKTTIFKKLSLALVCFVMLGLGACSKKNDGGVQPGTKGKTAKFTITVNGAPSSAYISFVMVGASTETSNNTIWKVNGVTRENEQGVSLGKNDFSGSTKTYVVESVTPLRLATVGIQCLSPDNASYTISYKAEIDGQVKNDSQNVAVTGNADFTHDYSY</sequence>
<comment type="caution">
    <text evidence="2">The sequence shown here is derived from an EMBL/GenBank/DDBJ whole genome shotgun (WGS) entry which is preliminary data.</text>
</comment>
<dbReference type="PROSITE" id="PS51257">
    <property type="entry name" value="PROKAR_LIPOPROTEIN"/>
    <property type="match status" value="1"/>
</dbReference>
<proteinExistence type="predicted"/>
<protein>
    <submittedName>
        <fullName evidence="2">Uncharacterized protein</fullName>
    </submittedName>
</protein>
<evidence type="ECO:0000313" key="2">
    <source>
        <dbReference type="EMBL" id="RFZ90980.1"/>
    </source>
</evidence>
<organism evidence="2 3">
    <name type="scientific">Mucilaginibacter conchicola</name>
    <dbReference type="NCBI Taxonomy" id="2303333"/>
    <lineage>
        <taxon>Bacteria</taxon>
        <taxon>Pseudomonadati</taxon>
        <taxon>Bacteroidota</taxon>
        <taxon>Sphingobacteriia</taxon>
        <taxon>Sphingobacteriales</taxon>
        <taxon>Sphingobacteriaceae</taxon>
        <taxon>Mucilaginibacter</taxon>
    </lineage>
</organism>
<dbReference type="EMBL" id="QWDC01000003">
    <property type="protein sequence ID" value="RFZ90980.1"/>
    <property type="molecule type" value="Genomic_DNA"/>
</dbReference>
<reference evidence="2 3" key="1">
    <citation type="submission" date="2018-08" db="EMBL/GenBank/DDBJ databases">
        <title>Mucilaginibacter sp. MYSH2.</title>
        <authorList>
            <person name="Seo T."/>
        </authorList>
    </citation>
    <scope>NUCLEOTIDE SEQUENCE [LARGE SCALE GENOMIC DNA]</scope>
    <source>
        <strain evidence="2 3">MYSH2</strain>
    </source>
</reference>
<dbReference type="OrthoDB" id="672807at2"/>
<feature type="chain" id="PRO_5016672961" evidence="1">
    <location>
        <begin position="24"/>
        <end position="158"/>
    </location>
</feature>
<gene>
    <name evidence="2" type="ORF">D0C36_18720</name>
</gene>
<keyword evidence="1" id="KW-0732">Signal</keyword>
<keyword evidence="3" id="KW-1185">Reference proteome</keyword>
<accession>A0A372NQQ7</accession>
<dbReference type="Proteomes" id="UP000264217">
    <property type="component" value="Unassembled WGS sequence"/>
</dbReference>
<evidence type="ECO:0000313" key="3">
    <source>
        <dbReference type="Proteomes" id="UP000264217"/>
    </source>
</evidence>
<feature type="signal peptide" evidence="1">
    <location>
        <begin position="1"/>
        <end position="23"/>
    </location>
</feature>
<evidence type="ECO:0000256" key="1">
    <source>
        <dbReference type="SAM" id="SignalP"/>
    </source>
</evidence>
<name>A0A372NQQ7_9SPHI</name>
<dbReference type="RefSeq" id="WP_117393182.1">
    <property type="nucleotide sequence ID" value="NZ_QWDC01000003.1"/>
</dbReference>